<organism evidence="2 3">
    <name type="scientific">Mucilaginibacter ginsenosidivorax</name>
    <dbReference type="NCBI Taxonomy" id="862126"/>
    <lineage>
        <taxon>Bacteria</taxon>
        <taxon>Pseudomonadati</taxon>
        <taxon>Bacteroidota</taxon>
        <taxon>Sphingobacteriia</taxon>
        <taxon>Sphingobacteriales</taxon>
        <taxon>Sphingobacteriaceae</taxon>
        <taxon>Mucilaginibacter</taxon>
    </lineage>
</organism>
<dbReference type="SUPFAM" id="SSF49299">
    <property type="entry name" value="PKD domain"/>
    <property type="match status" value="1"/>
</dbReference>
<sequence>MKFNIKLIAIFFAAAAIVYSSCTKQKYQFGSIKTPADLKLTATITGADAANPAGSGAGTVAIAVTSSNAITYNIDFGDGNKQIVSSGVITYKYNNPGTFDYTITVNAVGTGGVTSTISKKITVYVAYTIPPAIVSGLTGGSSRTWVTDRTAPGHVGVGPTNTFTPDYYAASPNQRADCLYDDEITFTKDANGNIIMTIDNKGQSFVIAASTAHYGVSGGDNCYAIDETGAKKLVFMDASSGSNSGNSTMVQFVVPGNGLINFGTGGNTYEILSISDTNISLRNIGIDGLAWYQKLKVK</sequence>
<keyword evidence="3" id="KW-1185">Reference proteome</keyword>
<accession>A0A5B8W984</accession>
<proteinExistence type="predicted"/>
<dbReference type="InterPro" id="IPR013783">
    <property type="entry name" value="Ig-like_fold"/>
</dbReference>
<dbReference type="OrthoDB" id="5381604at2"/>
<evidence type="ECO:0000259" key="1">
    <source>
        <dbReference type="PROSITE" id="PS50093"/>
    </source>
</evidence>
<dbReference type="EMBL" id="CP042437">
    <property type="protein sequence ID" value="QEC79997.1"/>
    <property type="molecule type" value="Genomic_DNA"/>
</dbReference>
<gene>
    <name evidence="2" type="ORF">FSB76_30065</name>
</gene>
<dbReference type="CDD" id="cd00146">
    <property type="entry name" value="PKD"/>
    <property type="match status" value="1"/>
</dbReference>
<reference evidence="2 3" key="1">
    <citation type="journal article" date="2013" name="J. Microbiol.">
        <title>Mucilaginibacter ginsenosidivorax sp. nov., with ginsenoside converting activity isolated from sediment.</title>
        <authorList>
            <person name="Kim J.K."/>
            <person name="Choi T.E."/>
            <person name="Liu Q.M."/>
            <person name="Park H.Y."/>
            <person name="Yi T.H."/>
            <person name="Yoon M.H."/>
            <person name="Kim S.C."/>
            <person name="Im W.T."/>
        </authorList>
    </citation>
    <scope>NUCLEOTIDE SEQUENCE [LARGE SCALE GENOMIC DNA]</scope>
    <source>
        <strain evidence="2 3">KHI28</strain>
    </source>
</reference>
<dbReference type="Proteomes" id="UP000321362">
    <property type="component" value="Chromosome"/>
</dbReference>
<dbReference type="InterPro" id="IPR035986">
    <property type="entry name" value="PKD_dom_sf"/>
</dbReference>
<evidence type="ECO:0000313" key="2">
    <source>
        <dbReference type="EMBL" id="QEC79997.1"/>
    </source>
</evidence>
<dbReference type="RefSeq" id="WP_147060128.1">
    <property type="nucleotide sequence ID" value="NZ_CP042437.1"/>
</dbReference>
<dbReference type="PROSITE" id="PS50093">
    <property type="entry name" value="PKD"/>
    <property type="match status" value="1"/>
</dbReference>
<dbReference type="AlphaFoldDB" id="A0A5B8W984"/>
<feature type="domain" description="PKD" evidence="1">
    <location>
        <begin position="66"/>
        <end position="128"/>
    </location>
</feature>
<protein>
    <recommendedName>
        <fullName evidence="1">PKD domain-containing protein</fullName>
    </recommendedName>
</protein>
<evidence type="ECO:0000313" key="3">
    <source>
        <dbReference type="Proteomes" id="UP000321362"/>
    </source>
</evidence>
<dbReference type="InterPro" id="IPR000601">
    <property type="entry name" value="PKD_dom"/>
</dbReference>
<dbReference type="Gene3D" id="2.60.40.10">
    <property type="entry name" value="Immunoglobulins"/>
    <property type="match status" value="1"/>
</dbReference>
<name>A0A5B8W984_9SPHI</name>
<dbReference type="KEGG" id="mgk:FSB76_30065"/>